<feature type="region of interest" description="Disordered" evidence="1">
    <location>
        <begin position="157"/>
        <end position="177"/>
    </location>
</feature>
<dbReference type="EMBL" id="VFLP01000055">
    <property type="protein sequence ID" value="TRX90461.1"/>
    <property type="molecule type" value="Genomic_DNA"/>
</dbReference>
<dbReference type="Proteomes" id="UP000319160">
    <property type="component" value="Unassembled WGS sequence"/>
</dbReference>
<dbReference type="InterPro" id="IPR053274">
    <property type="entry name" value="Fluconazole_resistance"/>
</dbReference>
<dbReference type="InterPro" id="IPR025124">
    <property type="entry name" value="Gag1-like_clamp"/>
</dbReference>
<feature type="region of interest" description="Disordered" evidence="1">
    <location>
        <begin position="469"/>
        <end position="507"/>
    </location>
</feature>
<dbReference type="PANTHER" id="PTHR28065">
    <property type="entry name" value="FREQUENIN"/>
    <property type="match status" value="1"/>
</dbReference>
<comment type="caution">
    <text evidence="3">The sequence shown here is derived from an EMBL/GenBank/DDBJ whole genome shotgun (WGS) entry which is preliminary data.</text>
</comment>
<feature type="compositionally biased region" description="Polar residues" evidence="1">
    <location>
        <begin position="327"/>
        <end position="347"/>
    </location>
</feature>
<keyword evidence="4" id="KW-1185">Reference proteome</keyword>
<dbReference type="OrthoDB" id="5422958at2759"/>
<dbReference type="Pfam" id="PF13259">
    <property type="entry name" value="clamp_Gag1-like"/>
    <property type="match status" value="1"/>
</dbReference>
<evidence type="ECO:0000259" key="2">
    <source>
        <dbReference type="Pfam" id="PF13259"/>
    </source>
</evidence>
<feature type="compositionally biased region" description="Basic and acidic residues" evidence="1">
    <location>
        <begin position="348"/>
        <end position="359"/>
    </location>
</feature>
<organism evidence="3 4">
    <name type="scientific">Xylaria flabelliformis</name>
    <dbReference type="NCBI Taxonomy" id="2512241"/>
    <lineage>
        <taxon>Eukaryota</taxon>
        <taxon>Fungi</taxon>
        <taxon>Dikarya</taxon>
        <taxon>Ascomycota</taxon>
        <taxon>Pezizomycotina</taxon>
        <taxon>Sordariomycetes</taxon>
        <taxon>Xylariomycetidae</taxon>
        <taxon>Xylariales</taxon>
        <taxon>Xylariaceae</taxon>
        <taxon>Xylaria</taxon>
    </lineage>
</organism>
<evidence type="ECO:0000256" key="1">
    <source>
        <dbReference type="SAM" id="MobiDB-lite"/>
    </source>
</evidence>
<feature type="domain" description="Gag1-like clamp" evidence="2">
    <location>
        <begin position="228"/>
        <end position="428"/>
    </location>
</feature>
<dbReference type="PANTHER" id="PTHR28065:SF1">
    <property type="entry name" value="DUF4050 DOMAIN-CONTAINING PROTEIN"/>
    <property type="match status" value="1"/>
</dbReference>
<evidence type="ECO:0000313" key="3">
    <source>
        <dbReference type="EMBL" id="TRX90461.1"/>
    </source>
</evidence>
<dbReference type="STRING" id="2512241.A0A553HR95"/>
<feature type="region of interest" description="Disordered" evidence="1">
    <location>
        <begin position="1"/>
        <end position="27"/>
    </location>
</feature>
<proteinExistence type="predicted"/>
<reference evidence="4" key="1">
    <citation type="submission" date="2019-06" db="EMBL/GenBank/DDBJ databases">
        <title>Draft genome sequence of the griseofulvin-producing fungus Xylaria cubensis strain G536.</title>
        <authorList>
            <person name="Mead M.E."/>
            <person name="Raja H.A."/>
            <person name="Steenwyk J.L."/>
            <person name="Knowles S.L."/>
            <person name="Oberlies N.H."/>
            <person name="Rokas A."/>
        </authorList>
    </citation>
    <scope>NUCLEOTIDE SEQUENCE [LARGE SCALE GENOMIC DNA]</scope>
    <source>
        <strain evidence="4">G536</strain>
    </source>
</reference>
<dbReference type="AlphaFoldDB" id="A0A553HR95"/>
<sequence length="507" mass="55277">MEPPRPVNGALIPATASHSPSPHPTYEVGQAITGRQAAAHCQPQACDISAVSTPQATVSGGPSTTTTHKMLFSDLYKSTKLPLSRLRQHSQQPVSRDYDPDLVSKDKAKQKEAVRRFLTERIRNDWVFNWPPASNEEDIEKPVLEHPVEQVEPLRAQQSAVGKVEETDEPALSVDDDGYHCDDDDNDDCDVASIYSIMSEDLTHFSPRVEWLSDLSDDESNEPASPLAYRFETPDAVGSTVKATELARSAKRRRDARAEMEWNSGLACFSARRDAWTGAKVVRVRPKPIESTPTSPATKRLSFWRLSNSSSPSSSPTDSPTESTVSAPLSPSGTRTSGDTTAISSVDTEPKELKAKEDSSQYPVQTLLPVPPPLLPAANPMRASITPATYAAIYDKIIVHALTPACPVNLADVLRACVVGWKRDGEWPPRPVEVPSVVAVRKKKRKDSNTEKRLSIGRRLSFNFLGRRLSAGSDPNAASTSPTKDDAGAAKGMKRSLQRVLGLAQDN</sequence>
<name>A0A553HR95_9PEZI</name>
<gene>
    <name evidence="3" type="ORF">FHL15_008630</name>
</gene>
<protein>
    <recommendedName>
        <fullName evidence="2">Gag1-like clamp domain-containing protein</fullName>
    </recommendedName>
</protein>
<feature type="region of interest" description="Disordered" evidence="1">
    <location>
        <begin position="287"/>
        <end position="367"/>
    </location>
</feature>
<evidence type="ECO:0000313" key="4">
    <source>
        <dbReference type="Proteomes" id="UP000319160"/>
    </source>
</evidence>
<feature type="compositionally biased region" description="Low complexity" evidence="1">
    <location>
        <begin position="307"/>
        <end position="326"/>
    </location>
</feature>
<accession>A0A553HR95</accession>